<feature type="domain" description="HTH cro/C1-type" evidence="1">
    <location>
        <begin position="17"/>
        <end position="61"/>
    </location>
</feature>
<dbReference type="EMBL" id="QSID01000009">
    <property type="protein sequence ID" value="RHC64196.1"/>
    <property type="molecule type" value="Genomic_DNA"/>
</dbReference>
<accession>A0A414B5F3</accession>
<dbReference type="SUPFAM" id="SSF47413">
    <property type="entry name" value="lambda repressor-like DNA-binding domains"/>
    <property type="match status" value="1"/>
</dbReference>
<name>A0A414B5F3_9FIRM</name>
<dbReference type="CDD" id="cd00093">
    <property type="entry name" value="HTH_XRE"/>
    <property type="match status" value="1"/>
</dbReference>
<dbReference type="AlphaFoldDB" id="A0A414B5F3"/>
<evidence type="ECO:0000313" key="2">
    <source>
        <dbReference type="EMBL" id="RHC64196.1"/>
    </source>
</evidence>
<reference evidence="2 3" key="1">
    <citation type="submission" date="2018-08" db="EMBL/GenBank/DDBJ databases">
        <title>A genome reference for cultivated species of the human gut microbiota.</title>
        <authorList>
            <person name="Zou Y."/>
            <person name="Xue W."/>
            <person name="Luo G."/>
        </authorList>
    </citation>
    <scope>NUCLEOTIDE SEQUENCE [LARGE SCALE GENOMIC DNA]</scope>
    <source>
        <strain evidence="2 3">AM34-3LB</strain>
    </source>
</reference>
<dbReference type="RefSeq" id="WP_118381231.1">
    <property type="nucleotide sequence ID" value="NZ_CABJFJ010000009.1"/>
</dbReference>
<evidence type="ECO:0000259" key="1">
    <source>
        <dbReference type="Pfam" id="PF01381"/>
    </source>
</evidence>
<gene>
    <name evidence="2" type="ORF">DW833_09040</name>
</gene>
<dbReference type="Proteomes" id="UP000284621">
    <property type="component" value="Unassembled WGS sequence"/>
</dbReference>
<evidence type="ECO:0000313" key="3">
    <source>
        <dbReference type="Proteomes" id="UP000284621"/>
    </source>
</evidence>
<dbReference type="InterPro" id="IPR010982">
    <property type="entry name" value="Lambda_DNA-bd_dom_sf"/>
</dbReference>
<keyword evidence="3" id="KW-1185">Reference proteome</keyword>
<comment type="caution">
    <text evidence="2">The sequence shown here is derived from an EMBL/GenBank/DDBJ whole genome shotgun (WGS) entry which is preliminary data.</text>
</comment>
<sequence length="65" mass="7406">MAEKLSPWCKRAKIEMIRKDISVNDLAEQLGNNRSYLSSVLNGRVVSMPIRKRISDLLNISDSDE</sequence>
<protein>
    <submittedName>
        <fullName evidence="2">XRE family transcriptional regulator</fullName>
    </submittedName>
</protein>
<organism evidence="2 3">
    <name type="scientific">Anaerobutyricum hallii</name>
    <dbReference type="NCBI Taxonomy" id="39488"/>
    <lineage>
        <taxon>Bacteria</taxon>
        <taxon>Bacillati</taxon>
        <taxon>Bacillota</taxon>
        <taxon>Clostridia</taxon>
        <taxon>Lachnospirales</taxon>
        <taxon>Lachnospiraceae</taxon>
        <taxon>Anaerobutyricum</taxon>
    </lineage>
</organism>
<dbReference type="GO" id="GO:0003677">
    <property type="term" value="F:DNA binding"/>
    <property type="evidence" value="ECO:0007669"/>
    <property type="project" value="InterPro"/>
</dbReference>
<dbReference type="Gene3D" id="1.10.260.40">
    <property type="entry name" value="lambda repressor-like DNA-binding domains"/>
    <property type="match status" value="1"/>
</dbReference>
<proteinExistence type="predicted"/>
<dbReference type="InterPro" id="IPR001387">
    <property type="entry name" value="Cro/C1-type_HTH"/>
</dbReference>
<dbReference type="Pfam" id="PF01381">
    <property type="entry name" value="HTH_3"/>
    <property type="match status" value="1"/>
</dbReference>